<sequence>MNSLLKTSLLATIVISSFVSPGFAAGISATGGHPQVTEAKHGTPANLVSFDASATRRAEQLIAHWKGTPFQVQQIGQIEDDLSRETLQDRQRSEPNQVADLQAAIRHNHPLLQKLRNENVEINNIVGADAAMDGQLTLYVE</sequence>
<dbReference type="Proteomes" id="UP000633219">
    <property type="component" value="Unassembled WGS sequence"/>
</dbReference>
<name>A0A936YNE4_9HYPH</name>
<accession>A0A936YNE4</accession>
<organism evidence="2 3">
    <name type="scientific">Rhizobium setariae</name>
    <dbReference type="NCBI Taxonomy" id="2801340"/>
    <lineage>
        <taxon>Bacteria</taxon>
        <taxon>Pseudomonadati</taxon>
        <taxon>Pseudomonadota</taxon>
        <taxon>Alphaproteobacteria</taxon>
        <taxon>Hyphomicrobiales</taxon>
        <taxon>Rhizobiaceae</taxon>
        <taxon>Rhizobium/Agrobacterium group</taxon>
        <taxon>Rhizobium</taxon>
    </lineage>
</organism>
<dbReference type="AlphaFoldDB" id="A0A936YNE4"/>
<feature type="signal peptide" evidence="1">
    <location>
        <begin position="1"/>
        <end position="24"/>
    </location>
</feature>
<evidence type="ECO:0000313" key="3">
    <source>
        <dbReference type="Proteomes" id="UP000633219"/>
    </source>
</evidence>
<keyword evidence="1" id="KW-0732">Signal</keyword>
<protein>
    <submittedName>
        <fullName evidence="2">Uncharacterized protein</fullName>
    </submittedName>
</protein>
<dbReference type="EMBL" id="JAEQNC010000002">
    <property type="protein sequence ID" value="MBL0371329.1"/>
    <property type="molecule type" value="Genomic_DNA"/>
</dbReference>
<dbReference type="RefSeq" id="WP_201653857.1">
    <property type="nucleotide sequence ID" value="NZ_JAEQNC010000002.1"/>
</dbReference>
<gene>
    <name evidence="2" type="ORF">JJB09_04750</name>
</gene>
<keyword evidence="3" id="KW-1185">Reference proteome</keyword>
<reference evidence="2" key="1">
    <citation type="submission" date="2021-01" db="EMBL/GenBank/DDBJ databases">
        <title>Rhizobium sp. strain KVB221 16S ribosomal RNA gene Genome sequencing and assembly.</title>
        <authorList>
            <person name="Kang M."/>
        </authorList>
    </citation>
    <scope>NUCLEOTIDE SEQUENCE</scope>
    <source>
        <strain evidence="2">KVB221</strain>
    </source>
</reference>
<comment type="caution">
    <text evidence="2">The sequence shown here is derived from an EMBL/GenBank/DDBJ whole genome shotgun (WGS) entry which is preliminary data.</text>
</comment>
<proteinExistence type="predicted"/>
<feature type="chain" id="PRO_5037174731" evidence="1">
    <location>
        <begin position="25"/>
        <end position="141"/>
    </location>
</feature>
<evidence type="ECO:0000313" key="2">
    <source>
        <dbReference type="EMBL" id="MBL0371329.1"/>
    </source>
</evidence>
<evidence type="ECO:0000256" key="1">
    <source>
        <dbReference type="SAM" id="SignalP"/>
    </source>
</evidence>